<dbReference type="Pfam" id="PF04395">
    <property type="entry name" value="Poxvirus_B22R"/>
    <property type="match status" value="1"/>
</dbReference>
<feature type="compositionally biased region" description="Basic and acidic residues" evidence="2">
    <location>
        <begin position="343"/>
        <end position="357"/>
    </location>
</feature>
<dbReference type="Proteomes" id="UP000319767">
    <property type="component" value="Segment"/>
</dbReference>
<feature type="compositionally biased region" description="Acidic residues" evidence="2">
    <location>
        <begin position="332"/>
        <end position="342"/>
    </location>
</feature>
<feature type="region of interest" description="Disordered" evidence="2">
    <location>
        <begin position="587"/>
        <end position="623"/>
    </location>
</feature>
<feature type="region of interest" description="Disordered" evidence="2">
    <location>
        <begin position="842"/>
        <end position="924"/>
    </location>
</feature>
<name>A0A1V0QG75_CNPV</name>
<dbReference type="InterPro" id="IPR025133">
    <property type="entry name" value="Poxvirus_B22R_N_dom"/>
</dbReference>
<feature type="compositionally biased region" description="Basic and acidic residues" evidence="2">
    <location>
        <begin position="591"/>
        <end position="603"/>
    </location>
</feature>
<proteinExistence type="predicted"/>
<evidence type="ECO:0000259" key="4">
    <source>
        <dbReference type="Pfam" id="PF13169"/>
    </source>
</evidence>
<keyword evidence="1" id="KW-0175">Coiled coil</keyword>
<dbReference type="InterPro" id="IPR007490">
    <property type="entry name" value="Poxvirus_B22"/>
</dbReference>
<organism evidence="5">
    <name type="scientific">Shearwaterpox virus</name>
    <dbReference type="NCBI Taxonomy" id="1974596"/>
    <lineage>
        <taxon>Viruses</taxon>
        <taxon>Varidnaviria</taxon>
        <taxon>Bamfordvirae</taxon>
        <taxon>Nucleocytoviricota</taxon>
        <taxon>Pokkesviricetes</taxon>
        <taxon>Chitovirales</taxon>
        <taxon>Poxviridae</taxon>
        <taxon>Chordopoxvirinae</taxon>
        <taxon>Avipoxvirus</taxon>
        <taxon>Avipoxvirus canarypox</taxon>
        <taxon>Canarypox virus</taxon>
    </lineage>
</organism>
<gene>
    <name evidence="5" type="primary">SWPV2-118</name>
</gene>
<feature type="domain" description="Poxvirus B22R protein C-terminal" evidence="3">
    <location>
        <begin position="968"/>
        <end position="1162"/>
    </location>
</feature>
<evidence type="ECO:0000313" key="5">
    <source>
        <dbReference type="EMBL" id="ARE67343.1"/>
    </source>
</evidence>
<protein>
    <submittedName>
        <fullName evidence="5">SWPV2-ORF118</fullName>
    </submittedName>
</protein>
<accession>A0A1V0QG75</accession>
<dbReference type="EMBL" id="KX857215">
    <property type="protein sequence ID" value="ARE67343.1"/>
    <property type="molecule type" value="Genomic_DNA"/>
</dbReference>
<feature type="domain" description="Poxvirus B22R protein N-terminal" evidence="4">
    <location>
        <begin position="20"/>
        <end position="110"/>
    </location>
</feature>
<sequence length="1916" mass="215787">MCNTITTLCILITLVLTTYSEFCKRKYSVYHDTGKKIESKEKTDYTASALYRYLYVADTLQKKEFMDSFNWTNIKSTVKEMFLRKCNYIASNGIYMYNYTVEANITVSADKKSTAKKIIKTLLLCNDTILNSFTNSSGDSLDFDIPKVEHVSYPDNGCNNITVDEIIIKPFNVGKGSKVSKSGFTDVIPITFRGVSTHYPYKDSGSFMSCIMRKISAGSLRGKSRINKVITSNCNECSMDLMVDVTDIPQEFSSFLEKNGATSGELSELFYMCMMTDGKHCIDYVPLTSKLQDNKLQSLSNYIKKRKTRGKRDLSEKTLSTDDIKCMYENYGNDEEDEEDEMYDKCTSENSNKDTAKSRSKRGLSDDENSDEDITDYMKRVLGVKDVIPKGSTHLQVGISSKSKEHVLGDHRVYENIRSRSRDMIRSNLPTINEETTLQLLHENQLPGLSIPNDPKHIVSGRLAAIMEKKYENVRSVLKRKTDSSQERTVQHQLDVTMESSGSLVVRPKQLSVKYYSKKAHNDVELEYTEESTNRLSFLLGEHEKLIKDKIEKYAMKGGKNLAVVTREQPMVSTGLFKVDVSTTLVTPSKSDSKKSSIGDKQEVPQTETKYSSTYRSEHTHRRCKRSSQKAVCSLLGVIAGGNNNNNVVRRRNLPVNMPNPNYEYMDLGAANNFFRARGFRQGRVQYQNHDEYILPAQAEGLFRNRQVNNIYDGIGQQQQVYGHIPTASPPLRPMRSPPPPPFPSPRLIKQGHNSISSSYVSRGHLYPLREQSISSSYVSHGHLYPLREQSISVLPPPFPHLTSGVHIAQRPLPRLPDRSSSSSSASEHIYESIAGLYPSGSEYESHAGSIGSRGSGSIGSRGGGGGGGGGDGDGDSGGGGGGGGRRPSSSSSSSSYSMRSSSISDPSPIPGISSRSSSYQRNMRKITSSVDKAMVFSMALQMMSMNSISRQARLERMEKGFKDDTDAVLESISTSLTTIGTSMATAGIIASPHLAFAGMGLSLIAGLIDAGKDIYYFLTGISRPPDPVIQKFNMYRDIVSDTNRMGVRKCLMPGSDITVFLSYRNDTSFMPQNEKLVTYFIDTIDSVLYYLNTSGIIVDFGLTVACPIGYLRSPTLDITAYTKLKFTTEDDIKFYQFTRLGAMLSKFPVVELTCGKDITLTLKPFEVPISDMQLLKMATPGEPNSTKSIPSNVCDLFTMKNFYLLVKGCPYDGSQVAITRTTCSILLRMAIWDDVKNRWVLENPFEQNNRHRQLFTFQKFDFNDTVIKPNSIPGHAKFCANRQIKECYWTDVMVLDDITSCANRVRTLYVELYTFDSNRGFTSFVLTCPSGSTPVAVGNTAGLIELPLADFYTVKLFASTEPKTVGVFCMHNYDRRYKSDIIMVSFVKAKYSNDSVLVDTFEGKNKVFNDLTKNRMPWRSRTCVTWRQGRTCVGYYGKVNVWTPDFLLDIDTGNELLITEKYDPSTIDITNLEKSKLYFPYELNIEFSVGTLGMAYDDPNRFWLDAEKKVRTYSSILLVMIPCTTRANILIYKPDEVITVLGYMQSLTNDYGDGKTYKFTHIEGGECMAELDIKTKLITMKCPMFTIPRNISNYEGLCFVTITSRDHCALQSDDYKLYGYPKDKADRVRYCGGHTLPDETDPGHYCGYISTYSYVPYTHPTYEACRANILVHYRDTWIESDVLEKPPYVFNFKYDKRSNNEYVKKEFSDKLKELYDNHKKLIEYRDGALPTAINRLASSLTTDGRKITDVNVDSNILEIAYEADEEKILELEEQIAKTSKDVLLNTLSDEDLEDILYVENDEKCCVLDIKNNKTEKLYPSENYTCGELDDFIYYDNEKMLLSVNSSFIDYSLANITGIPVLTCFYPTIVPVNTNTINNIESNLILHGMEDAIQDILYEIDTNITLALLSNNITLY</sequence>
<dbReference type="Pfam" id="PF13169">
    <property type="entry name" value="Poxvirus_B22R_N"/>
    <property type="match status" value="1"/>
</dbReference>
<reference evidence="5" key="1">
    <citation type="journal article" date="2017" name="BMC Genomics">
        <title>Genomic characterization of two novel pathogenic avipoxviruses isolated from pacific shearwaters (Ardenna spp.).</title>
        <authorList>
            <person name="Sarker S."/>
            <person name="Das S."/>
            <person name="Lavers J.L."/>
            <person name="Hutton I."/>
            <person name="Helbig K."/>
            <person name="Imbery J."/>
            <person name="Upton C."/>
            <person name="Raidal S.R."/>
        </authorList>
    </citation>
    <scope>NUCLEOTIDE SEQUENCE [LARGE SCALE GENOMIC DNA]</scope>
    <source>
        <strain evidence="5">SWPV-2</strain>
    </source>
</reference>
<evidence type="ECO:0000256" key="2">
    <source>
        <dbReference type="SAM" id="MobiDB-lite"/>
    </source>
</evidence>
<feature type="coiled-coil region" evidence="1">
    <location>
        <begin position="1755"/>
        <end position="1782"/>
    </location>
</feature>
<feature type="compositionally biased region" description="Polar residues" evidence="2">
    <location>
        <begin position="604"/>
        <end position="615"/>
    </location>
</feature>
<evidence type="ECO:0000256" key="1">
    <source>
        <dbReference type="SAM" id="Coils"/>
    </source>
</evidence>
<dbReference type="InterPro" id="IPR025128">
    <property type="entry name" value="Poxvirus_B22R_C_dom"/>
</dbReference>
<feature type="compositionally biased region" description="Gly residues" evidence="2">
    <location>
        <begin position="852"/>
        <end position="886"/>
    </location>
</feature>
<dbReference type="Pfam" id="PF13168">
    <property type="entry name" value="Poxvirus_B22R_C"/>
    <property type="match status" value="1"/>
</dbReference>
<evidence type="ECO:0000259" key="3">
    <source>
        <dbReference type="Pfam" id="PF13168"/>
    </source>
</evidence>
<feature type="region of interest" description="Disordered" evidence="2">
    <location>
        <begin position="330"/>
        <end position="371"/>
    </location>
</feature>
<feature type="compositionally biased region" description="Low complexity" evidence="2">
    <location>
        <begin position="887"/>
        <end position="919"/>
    </location>
</feature>